<feature type="domain" description="ATP synthase epsilon subunit C-terminal" evidence="14">
    <location>
        <begin position="92"/>
        <end position="140"/>
    </location>
</feature>
<dbReference type="InterPro" id="IPR001469">
    <property type="entry name" value="ATP_synth_F1_dsu/esu"/>
</dbReference>
<dbReference type="SUPFAM" id="SSF51344">
    <property type="entry name" value="Epsilon subunit of F1F0-ATP synthase N-terminal domain"/>
    <property type="match status" value="1"/>
</dbReference>
<dbReference type="InterPro" id="IPR020546">
    <property type="entry name" value="ATP_synth_F1_dsu/esu_N"/>
</dbReference>
<dbReference type="GO" id="GO:0046933">
    <property type="term" value="F:proton-transporting ATP synthase activity, rotational mechanism"/>
    <property type="evidence" value="ECO:0007669"/>
    <property type="project" value="UniProtKB-UniRule"/>
</dbReference>
<evidence type="ECO:0000256" key="2">
    <source>
        <dbReference type="ARBA" id="ARBA00004202"/>
    </source>
</evidence>
<comment type="function">
    <text evidence="1 12">Produces ATP from ADP in the presence of a proton gradient across the membrane.</text>
</comment>
<dbReference type="Gene3D" id="2.60.15.10">
    <property type="entry name" value="F0F1 ATP synthase delta/epsilon subunit, N-terminal"/>
    <property type="match status" value="1"/>
</dbReference>
<comment type="subcellular location">
    <subcellularLocation>
        <location evidence="2 12">Cell membrane</location>
        <topology evidence="2 12">Peripheral membrane protein</topology>
    </subcellularLocation>
</comment>
<evidence type="ECO:0000256" key="1">
    <source>
        <dbReference type="ARBA" id="ARBA00003543"/>
    </source>
</evidence>
<dbReference type="InterPro" id="IPR036771">
    <property type="entry name" value="ATPsynth_dsu/esu_N"/>
</dbReference>
<dbReference type="PATRIC" id="fig|396268.3.peg.1200"/>
<dbReference type="EMBL" id="JQBW01000004">
    <property type="protein sequence ID" value="KRN59445.1"/>
    <property type="molecule type" value="Genomic_DNA"/>
</dbReference>
<organism evidence="16 17">
    <name type="scientific">Limosilactobacillus secaliphilus</name>
    <dbReference type="NCBI Taxonomy" id="396268"/>
    <lineage>
        <taxon>Bacteria</taxon>
        <taxon>Bacillati</taxon>
        <taxon>Bacillota</taxon>
        <taxon>Bacilli</taxon>
        <taxon>Lactobacillales</taxon>
        <taxon>Lactobacillaceae</taxon>
        <taxon>Limosilactobacillus</taxon>
    </lineage>
</organism>
<dbReference type="GO" id="GO:0005886">
    <property type="term" value="C:plasma membrane"/>
    <property type="evidence" value="ECO:0007669"/>
    <property type="project" value="UniProtKB-SubCell"/>
</dbReference>
<dbReference type="GO" id="GO:0005524">
    <property type="term" value="F:ATP binding"/>
    <property type="evidence" value="ECO:0007669"/>
    <property type="project" value="UniProtKB-UniRule"/>
</dbReference>
<keyword evidence="9 12" id="KW-0066">ATP synthesis</keyword>
<dbReference type="Pfam" id="PF00401">
    <property type="entry name" value="ATP-synt_DE"/>
    <property type="match status" value="1"/>
</dbReference>
<dbReference type="GO" id="GO:0045259">
    <property type="term" value="C:proton-transporting ATP synthase complex"/>
    <property type="evidence" value="ECO:0007669"/>
    <property type="project" value="UniProtKB-KW"/>
</dbReference>
<sequence length="143" mass="15342">MADAATFNVTIVTPDGTVFDDTSTMLVVTTDDGELGFMANHLPMIAALAIGRLTLKHADSQADDTEVAVNGGYVRFDGNKATVVADSAELREQIDVSRAQNAKSRAEKTIAHAKEVHDPDELSRGQVHLARALNRLRVSGNLK</sequence>
<evidence type="ECO:0000256" key="3">
    <source>
        <dbReference type="ARBA" id="ARBA00005712"/>
    </source>
</evidence>
<accession>A0A0R2I9W8</accession>
<evidence type="ECO:0000313" key="16">
    <source>
        <dbReference type="EMBL" id="KRN59445.1"/>
    </source>
</evidence>
<dbReference type="NCBIfam" id="NF001846">
    <property type="entry name" value="PRK00571.1-3"/>
    <property type="match status" value="1"/>
</dbReference>
<evidence type="ECO:0000256" key="13">
    <source>
        <dbReference type="RuleBase" id="RU003656"/>
    </source>
</evidence>
<name>A0A0R2I9W8_9LACO</name>
<reference evidence="16 17" key="1">
    <citation type="journal article" date="2015" name="Genome Announc.">
        <title>Expanding the biotechnology potential of lactobacilli through comparative genomics of 213 strains and associated genera.</title>
        <authorList>
            <person name="Sun Z."/>
            <person name="Harris H.M."/>
            <person name="McCann A."/>
            <person name="Guo C."/>
            <person name="Argimon S."/>
            <person name="Zhang W."/>
            <person name="Yang X."/>
            <person name="Jeffery I.B."/>
            <person name="Cooney J.C."/>
            <person name="Kagawa T.F."/>
            <person name="Liu W."/>
            <person name="Song Y."/>
            <person name="Salvetti E."/>
            <person name="Wrobel A."/>
            <person name="Rasinkangas P."/>
            <person name="Parkhill J."/>
            <person name="Rea M.C."/>
            <person name="O'Sullivan O."/>
            <person name="Ritari J."/>
            <person name="Douillard F.P."/>
            <person name="Paul Ross R."/>
            <person name="Yang R."/>
            <person name="Briner A.E."/>
            <person name="Felis G.E."/>
            <person name="de Vos W.M."/>
            <person name="Barrangou R."/>
            <person name="Klaenhammer T.R."/>
            <person name="Caufield P.W."/>
            <person name="Cui Y."/>
            <person name="Zhang H."/>
            <person name="O'Toole P.W."/>
        </authorList>
    </citation>
    <scope>NUCLEOTIDE SEQUENCE [LARGE SCALE GENOMIC DNA]</scope>
    <source>
        <strain evidence="16 17">DSM 17896</strain>
    </source>
</reference>
<dbReference type="Proteomes" id="UP000050934">
    <property type="component" value="Unassembled WGS sequence"/>
</dbReference>
<keyword evidence="6 12" id="KW-0406">Ion transport</keyword>
<evidence type="ECO:0000313" key="17">
    <source>
        <dbReference type="Proteomes" id="UP000050934"/>
    </source>
</evidence>
<dbReference type="PANTHER" id="PTHR13822">
    <property type="entry name" value="ATP SYNTHASE DELTA/EPSILON CHAIN"/>
    <property type="match status" value="1"/>
</dbReference>
<proteinExistence type="inferred from homology"/>
<evidence type="ECO:0000256" key="10">
    <source>
        <dbReference type="ARBA" id="ARBA00030215"/>
    </source>
</evidence>
<evidence type="ECO:0000259" key="15">
    <source>
        <dbReference type="Pfam" id="PF02823"/>
    </source>
</evidence>
<comment type="caution">
    <text evidence="16">The sequence shown here is derived from an EMBL/GenBank/DDBJ whole genome shotgun (WGS) entry which is preliminary data.</text>
</comment>
<keyword evidence="5 12" id="KW-0813">Transport</keyword>
<dbReference type="SUPFAM" id="SSF46604">
    <property type="entry name" value="Epsilon subunit of F1F0-ATP synthase C-terminal domain"/>
    <property type="match status" value="1"/>
</dbReference>
<feature type="domain" description="ATP synthase F1 complex delta/epsilon subunit N-terminal" evidence="15">
    <location>
        <begin position="7"/>
        <end position="88"/>
    </location>
</feature>
<comment type="similarity">
    <text evidence="3 12 13">Belongs to the ATPase epsilon chain family.</text>
</comment>
<protein>
    <recommendedName>
        <fullName evidence="4 12">ATP synthase epsilon chain</fullName>
    </recommendedName>
    <alternativeName>
        <fullName evidence="11 12">ATP synthase F1 sector epsilon subunit</fullName>
    </alternativeName>
    <alternativeName>
        <fullName evidence="10 12">F-ATPase epsilon subunit</fullName>
    </alternativeName>
</protein>
<evidence type="ECO:0000256" key="5">
    <source>
        <dbReference type="ARBA" id="ARBA00022448"/>
    </source>
</evidence>
<keyword evidence="12" id="KW-1003">Cell membrane</keyword>
<evidence type="ECO:0000256" key="12">
    <source>
        <dbReference type="HAMAP-Rule" id="MF_00530"/>
    </source>
</evidence>
<keyword evidence="8 12" id="KW-0139">CF(1)</keyword>
<keyword evidence="7 12" id="KW-0472">Membrane</keyword>
<dbReference type="HAMAP" id="MF_00530">
    <property type="entry name" value="ATP_synth_epsil_bac"/>
    <property type="match status" value="1"/>
</dbReference>
<dbReference type="PANTHER" id="PTHR13822:SF10">
    <property type="entry name" value="ATP SYNTHASE EPSILON CHAIN, CHLOROPLASTIC"/>
    <property type="match status" value="1"/>
</dbReference>
<dbReference type="Pfam" id="PF02823">
    <property type="entry name" value="ATP-synt_DE_N"/>
    <property type="match status" value="1"/>
</dbReference>
<comment type="subunit">
    <text evidence="12 13">F-type ATPases have 2 components, CF(1) - the catalytic core - and CF(0) - the membrane proton channel. CF(1) has five subunits: alpha(3), beta(3), gamma(1), delta(1), epsilon(1). CF(0) has three main subunits: a, b and c.</text>
</comment>
<dbReference type="STRING" id="396268.IV45_GL001188"/>
<evidence type="ECO:0000256" key="7">
    <source>
        <dbReference type="ARBA" id="ARBA00023136"/>
    </source>
</evidence>
<evidence type="ECO:0000256" key="4">
    <source>
        <dbReference type="ARBA" id="ARBA00014480"/>
    </source>
</evidence>
<dbReference type="InterPro" id="IPR036794">
    <property type="entry name" value="ATP_F1_dsu/esu_C_sf"/>
</dbReference>
<dbReference type="Gene3D" id="1.20.5.440">
    <property type="entry name" value="ATP synthase delta/epsilon subunit, C-terminal domain"/>
    <property type="match status" value="1"/>
</dbReference>
<keyword evidence="17" id="KW-1185">Reference proteome</keyword>
<evidence type="ECO:0000256" key="8">
    <source>
        <dbReference type="ARBA" id="ARBA00023196"/>
    </source>
</evidence>
<dbReference type="AlphaFoldDB" id="A0A0R2I9W8"/>
<dbReference type="CDD" id="cd12152">
    <property type="entry name" value="F1-ATPase_delta"/>
    <property type="match status" value="1"/>
</dbReference>
<evidence type="ECO:0000256" key="9">
    <source>
        <dbReference type="ARBA" id="ARBA00023310"/>
    </source>
</evidence>
<dbReference type="RefSeq" id="WP_057739547.1">
    <property type="nucleotide sequence ID" value="NZ_JQBW01000004.1"/>
</dbReference>
<keyword evidence="12" id="KW-0375">Hydrogen ion transport</keyword>
<evidence type="ECO:0000256" key="6">
    <source>
        <dbReference type="ARBA" id="ARBA00023065"/>
    </source>
</evidence>
<dbReference type="OrthoDB" id="9804110at2"/>
<dbReference type="InterPro" id="IPR020547">
    <property type="entry name" value="ATP_synth_F1_esu_C"/>
</dbReference>
<gene>
    <name evidence="12" type="primary">atpC</name>
    <name evidence="16" type="ORF">IV45_GL001188</name>
</gene>
<evidence type="ECO:0000256" key="11">
    <source>
        <dbReference type="ARBA" id="ARBA00031795"/>
    </source>
</evidence>
<evidence type="ECO:0000259" key="14">
    <source>
        <dbReference type="Pfam" id="PF00401"/>
    </source>
</evidence>
<dbReference type="NCBIfam" id="TIGR01216">
    <property type="entry name" value="ATP_synt_epsi"/>
    <property type="match status" value="1"/>
</dbReference>